<dbReference type="Gene3D" id="3.40.50.2000">
    <property type="entry name" value="Glycogen Phosphorylase B"/>
    <property type="match status" value="1"/>
</dbReference>
<dbReference type="InterPro" id="IPR010610">
    <property type="entry name" value="EryCIII-like_C"/>
</dbReference>
<proteinExistence type="predicted"/>
<evidence type="ECO:0000313" key="4">
    <source>
        <dbReference type="EMBL" id="TRM59469.1"/>
    </source>
</evidence>
<evidence type="ECO:0000256" key="1">
    <source>
        <dbReference type="ARBA" id="ARBA00022676"/>
    </source>
</evidence>
<gene>
    <name evidence="4" type="ORF">BD626DRAFT_508407</name>
</gene>
<sequence>MPAILFMTLPEYGQATVILATAFELYKRRIPGMHIHVASCREGLRGRRLYITGDCTIEYHGIDMYSQEEAMMRFMDSSSFAGVVGHPPIQRCKAATTKLGVIVSPWDPEEYLTAMNEFKALITKLEADVLVLDPVISPAIDACEMLGRHYVVIHPMLATATCTQNQPGGRSLWYYPSIGADFAFPMRSWWTILQNIFLTLHLAYTVLTHPRFRAVQRARTAAGCIGPFPAMLGSKVRDNMLCLTGGVPEIDLPFEAPANLRLCGPICLPAPSLAEADPELLAWLGQAETVVMVLGSHIDYYESQARRVLEGLLGGAGQDRQVLWKVKEVEQLKGVFDEMLRGEKNPGRVRIVKWLDAAPARVVEHENVVCYVHHGGANSYLECARSGTPQVILPQWYDCYNTASTAEYVGLGVYGNKSCAPDIDAVELSLAIRAVVDKAEGQENSYQRKAREVAAVCVAAGGRARAADILLEQLEGAKVEKGMGH</sequence>
<dbReference type="Pfam" id="PF06722">
    <property type="entry name" value="EryCIII-like_C"/>
    <property type="match status" value="1"/>
</dbReference>
<feature type="domain" description="Erythromycin biosynthesis protein CIII-like C-terminal" evidence="3">
    <location>
        <begin position="346"/>
        <end position="452"/>
    </location>
</feature>
<dbReference type="GO" id="GO:0016758">
    <property type="term" value="F:hexosyltransferase activity"/>
    <property type="evidence" value="ECO:0007669"/>
    <property type="project" value="UniProtKB-ARBA"/>
</dbReference>
<dbReference type="PANTHER" id="PTHR48043">
    <property type="entry name" value="EG:EG0003.4 PROTEIN-RELATED"/>
    <property type="match status" value="1"/>
</dbReference>
<name>A0A550C3U7_9AGAR</name>
<dbReference type="InterPro" id="IPR050271">
    <property type="entry name" value="UDP-glycosyltransferase"/>
</dbReference>
<keyword evidence="2" id="KW-0808">Transferase</keyword>
<dbReference type="GO" id="GO:0008194">
    <property type="term" value="F:UDP-glycosyltransferase activity"/>
    <property type="evidence" value="ECO:0007669"/>
    <property type="project" value="InterPro"/>
</dbReference>
<dbReference type="EMBL" id="VDMD01000028">
    <property type="protein sequence ID" value="TRM59469.1"/>
    <property type="molecule type" value="Genomic_DNA"/>
</dbReference>
<dbReference type="CDD" id="cd03784">
    <property type="entry name" value="GT1_Gtf-like"/>
    <property type="match status" value="1"/>
</dbReference>
<keyword evidence="1" id="KW-0328">Glycosyltransferase</keyword>
<dbReference type="SUPFAM" id="SSF53756">
    <property type="entry name" value="UDP-Glycosyltransferase/glycogen phosphorylase"/>
    <property type="match status" value="1"/>
</dbReference>
<evidence type="ECO:0000313" key="5">
    <source>
        <dbReference type="Proteomes" id="UP000320762"/>
    </source>
</evidence>
<protein>
    <recommendedName>
        <fullName evidence="3">Erythromycin biosynthesis protein CIII-like C-terminal domain-containing protein</fullName>
    </recommendedName>
</protein>
<reference evidence="4 5" key="1">
    <citation type="journal article" date="2019" name="New Phytol.">
        <title>Comparative genomics reveals unique wood-decay strategies and fruiting body development in the Schizophyllaceae.</title>
        <authorList>
            <person name="Almasi E."/>
            <person name="Sahu N."/>
            <person name="Krizsan K."/>
            <person name="Balint B."/>
            <person name="Kovacs G.M."/>
            <person name="Kiss B."/>
            <person name="Cseklye J."/>
            <person name="Drula E."/>
            <person name="Henrissat B."/>
            <person name="Nagy I."/>
            <person name="Chovatia M."/>
            <person name="Adam C."/>
            <person name="LaButti K."/>
            <person name="Lipzen A."/>
            <person name="Riley R."/>
            <person name="Grigoriev I.V."/>
            <person name="Nagy L.G."/>
        </authorList>
    </citation>
    <scope>NUCLEOTIDE SEQUENCE [LARGE SCALE GENOMIC DNA]</scope>
    <source>
        <strain evidence="4 5">NL-1724</strain>
    </source>
</reference>
<dbReference type="PANTHER" id="PTHR48043:SF145">
    <property type="entry name" value="FI06409P-RELATED"/>
    <property type="match status" value="1"/>
</dbReference>
<dbReference type="InterPro" id="IPR002213">
    <property type="entry name" value="UDP_glucos_trans"/>
</dbReference>
<evidence type="ECO:0000259" key="3">
    <source>
        <dbReference type="Pfam" id="PF06722"/>
    </source>
</evidence>
<dbReference type="OrthoDB" id="5835829at2759"/>
<organism evidence="4 5">
    <name type="scientific">Schizophyllum amplum</name>
    <dbReference type="NCBI Taxonomy" id="97359"/>
    <lineage>
        <taxon>Eukaryota</taxon>
        <taxon>Fungi</taxon>
        <taxon>Dikarya</taxon>
        <taxon>Basidiomycota</taxon>
        <taxon>Agaricomycotina</taxon>
        <taxon>Agaricomycetes</taxon>
        <taxon>Agaricomycetidae</taxon>
        <taxon>Agaricales</taxon>
        <taxon>Schizophyllaceae</taxon>
        <taxon>Schizophyllum</taxon>
    </lineage>
</organism>
<dbReference type="AlphaFoldDB" id="A0A550C3U7"/>
<comment type="caution">
    <text evidence="4">The sequence shown here is derived from an EMBL/GenBank/DDBJ whole genome shotgun (WGS) entry which is preliminary data.</text>
</comment>
<dbReference type="Proteomes" id="UP000320762">
    <property type="component" value="Unassembled WGS sequence"/>
</dbReference>
<accession>A0A550C3U7</accession>
<evidence type="ECO:0000256" key="2">
    <source>
        <dbReference type="ARBA" id="ARBA00022679"/>
    </source>
</evidence>
<keyword evidence="5" id="KW-1185">Reference proteome</keyword>